<name>A0ACB8RFU8_9AGAM</name>
<feature type="non-terminal residue" evidence="1">
    <location>
        <position position="54"/>
    </location>
</feature>
<keyword evidence="2" id="KW-1185">Reference proteome</keyword>
<protein>
    <submittedName>
        <fullName evidence="1">Uncharacterized protein</fullName>
    </submittedName>
</protein>
<comment type="caution">
    <text evidence="1">The sequence shown here is derived from an EMBL/GenBank/DDBJ whole genome shotgun (WGS) entry which is preliminary data.</text>
</comment>
<dbReference type="EMBL" id="MU276038">
    <property type="protein sequence ID" value="KAI0042994.1"/>
    <property type="molecule type" value="Genomic_DNA"/>
</dbReference>
<reference evidence="1" key="2">
    <citation type="journal article" date="2022" name="New Phytol.">
        <title>Evolutionary transition to the ectomycorrhizal habit in the genomes of a hyperdiverse lineage of mushroom-forming fungi.</title>
        <authorList>
            <person name="Looney B."/>
            <person name="Miyauchi S."/>
            <person name="Morin E."/>
            <person name="Drula E."/>
            <person name="Courty P.E."/>
            <person name="Kohler A."/>
            <person name="Kuo A."/>
            <person name="LaButti K."/>
            <person name="Pangilinan J."/>
            <person name="Lipzen A."/>
            <person name="Riley R."/>
            <person name="Andreopoulos W."/>
            <person name="He G."/>
            <person name="Johnson J."/>
            <person name="Nolan M."/>
            <person name="Tritt A."/>
            <person name="Barry K.W."/>
            <person name="Grigoriev I.V."/>
            <person name="Nagy L.G."/>
            <person name="Hibbett D."/>
            <person name="Henrissat B."/>
            <person name="Matheny P.B."/>
            <person name="Labbe J."/>
            <person name="Martin F.M."/>
        </authorList>
    </citation>
    <scope>NUCLEOTIDE SEQUENCE</scope>
    <source>
        <strain evidence="1">FP105234-sp</strain>
    </source>
</reference>
<accession>A0ACB8RFU8</accession>
<sequence length="54" mass="5937">KQFETDVKEVWFAGCHCDVGGGSVPDTAPHALANIPLRWMVQEIVRARCGIVLD</sequence>
<organism evidence="1 2">
    <name type="scientific">Auriscalpium vulgare</name>
    <dbReference type="NCBI Taxonomy" id="40419"/>
    <lineage>
        <taxon>Eukaryota</taxon>
        <taxon>Fungi</taxon>
        <taxon>Dikarya</taxon>
        <taxon>Basidiomycota</taxon>
        <taxon>Agaricomycotina</taxon>
        <taxon>Agaricomycetes</taxon>
        <taxon>Russulales</taxon>
        <taxon>Auriscalpiaceae</taxon>
        <taxon>Auriscalpium</taxon>
    </lineage>
</organism>
<reference evidence="1" key="1">
    <citation type="submission" date="2021-02" db="EMBL/GenBank/DDBJ databases">
        <authorList>
            <consortium name="DOE Joint Genome Institute"/>
            <person name="Ahrendt S."/>
            <person name="Looney B.P."/>
            <person name="Miyauchi S."/>
            <person name="Morin E."/>
            <person name="Drula E."/>
            <person name="Courty P.E."/>
            <person name="Chicoki N."/>
            <person name="Fauchery L."/>
            <person name="Kohler A."/>
            <person name="Kuo A."/>
            <person name="Labutti K."/>
            <person name="Pangilinan J."/>
            <person name="Lipzen A."/>
            <person name="Riley R."/>
            <person name="Andreopoulos W."/>
            <person name="He G."/>
            <person name="Johnson J."/>
            <person name="Barry K.W."/>
            <person name="Grigoriev I.V."/>
            <person name="Nagy L."/>
            <person name="Hibbett D."/>
            <person name="Henrissat B."/>
            <person name="Matheny P.B."/>
            <person name="Labbe J."/>
            <person name="Martin F."/>
        </authorList>
    </citation>
    <scope>NUCLEOTIDE SEQUENCE</scope>
    <source>
        <strain evidence="1">FP105234-sp</strain>
    </source>
</reference>
<evidence type="ECO:0000313" key="2">
    <source>
        <dbReference type="Proteomes" id="UP000814033"/>
    </source>
</evidence>
<feature type="non-terminal residue" evidence="1">
    <location>
        <position position="1"/>
    </location>
</feature>
<proteinExistence type="predicted"/>
<gene>
    <name evidence="1" type="ORF">FA95DRAFT_1460743</name>
</gene>
<evidence type="ECO:0000313" key="1">
    <source>
        <dbReference type="EMBL" id="KAI0042994.1"/>
    </source>
</evidence>
<dbReference type="Proteomes" id="UP000814033">
    <property type="component" value="Unassembled WGS sequence"/>
</dbReference>